<feature type="domain" description="Calx-beta" evidence="7">
    <location>
        <begin position="213"/>
        <end position="315"/>
    </location>
</feature>
<keyword evidence="6" id="KW-0406">Ion transport</keyword>
<evidence type="ECO:0000256" key="4">
    <source>
        <dbReference type="ARBA" id="ARBA00022737"/>
    </source>
</evidence>
<dbReference type="KEGG" id="aagg:ETAA8_28080"/>
<feature type="domain" description="Calx-beta" evidence="7">
    <location>
        <begin position="1152"/>
        <end position="1255"/>
    </location>
</feature>
<sequence>MKFANERIRRRRDLHRGAAGQLSAEERARRNKLKRRNLWLESLEDRSLMATLNLVVNLYEDNAGSPGALITTDTVVPGQEFFVEITAKDTSTVPSGINGLALDVSFNSTAFEEIDSPFDPASVASPLITSAFPLFRSGTLDNTAGTIDELRGGSSQSTSMGSPIGIATFERFALLKFRADAAVSNSPLVITIGSNGVTFEDNTAFDNSPTIEAQTITVAAPALPTLSINDVTLSEGSDGTFTNYTFNVTLSEAATAAVDVQIDTVGGTATSGTDFDAITAQVLTFAIGETAKTVTVKVAADTGHEPDESFQVKLSAPVNATIADDTGTGTILNDDTVTASITKTLSLAEGNTGTTAAEFTVTLDKASSADVVIPWSFTHGTTSVSDFDSLVTTGNVTILAGQTSAKIPAFLVTGDLRVELDETFSVTLGAPVTAGVVLSADQVGTGTIENEDSAEIVITAPVAAPEGSTGNTNPEFTVTLSAPVDVDVSFNYQTQDGTAKTSGNDYVPVNGTLTFLAGNTTAQKIPVSVVSDGTVELDEQFSVLLDSLSAAGYDVTLKTATANATITNDDSATITLIPLSQVEGDAGTTNMVFEAVLSNPVDVDVTVEFNTTDGTAKLANNDYIETKGTLTFLAGGSLKQTIIVPIVGDTDVETDENFTVTLSNVAASGRDVTAGAAVNGTILDDDDTTPTISIDDVSISEDDSGETLLTFTVSLSAKSASPVDLKWSTQDGTASDASDYTAVSLQTLTIPADTLSQTITVKVQGDKLVEKDETLKVILSDITGAKSGDLEGVGTITNDDFAVASITESVIHSEGNAATTDYDFTVSLDQAASFDVVIPWSFNHTTTNAADFDGTLTTSGKVTILAGEKSAKIPSFKVVGDLSLEANETFTVGLGTPEQDEVSASVTEKTGTGTITNDDDAVVSITSQVKLNEGNSGTTDFDFAVSLDVVAGIDVVVPWSFTHTSTDAADFDGTLTTSGKVTIPAGTKSVTISPTFKVVGDKTVELEEKFLVTLGTPETAGASLSVTEQVGEGTIQNDDGIAVIVASITPTVSQSEGDAGTTNYEFTVSIDQVSATDVVIPWTFTHVDTEDSDFSAGFTKSGKVTILAGQTSAKIPAFTVLGDATLEGDESFTVTLEAPETSGVTLSSDDVGTGEVLNDDAVEVSIESKVTQNEASTGTTSYEFLVSLDQAAEVDVVVPWTFAHGTTDDDDFSPGLITSGKVTILAGQTSAKISAFSVIGDTTLETDESFTVTLDTPETTGATLNGMENVAIGEITNDDQVIVSITKNLAQAEGDSGTNDYEFTVSINQIADVDVVIPWTFAHVNSADSDFSSPPTTSGKVTIPAGLSSVKIPAFVTVGDTTVENDETFTVTLNTPETEGAVLSSTDKVGTGNIQNDDGLTASISNASITEGNSGTATIEFTVTLDQNATTDVVIPWTFDNVTTLDTDFTSLTKSGKVTIVSGSKTAKISFTVNGDTTLEGNEDFTVSLGTPETADVALSVDKVGTGTITNDDQVTVSVTKTNSQAEGNSSTKDFDFTVTLDQAAEIDVVVPWAFAHVSTNDADFTAGLTKSGKITIPAGQTSIKIPSFQVNGDTSFEGDETFTVTLNTPETAGAVLSSDKVGEGKILNDDTIVASITKTLSQNEGNSGTTAYEFTVTIDQVSSVDVVIPWNFANVTTADSDFTGALTKSGKVTIPAGQTSIKIPAFLANGDTTIEANETFTVTLGAPETAGVTLSNDDKVGTATLVNDDSATASITKTVTQNEGNSGNTAFDFTVTLDKASNVDVVIPWTMANVTTTDADFATGLTKTGKITIPAGQTSIKIPSFSILGNNIVEGNETFTVTLGTPETAGVSLSSTDSVGTGTVTNDDAATFSIGNAALLEPSTGTGDLVLPVTLSAPADVDITVSFTYTAVTTTDADFSNLTKTGTLTFLAGQTTPTTPLTFKVAADTIDETDETFTVTLGDPVFPSGVTRNVTTPSGTKVGTGTIQADSKNGVLSGWAYVDKNKNGVRDTGEVGIPGVIITLNGTTTGGAAVTLTAMTADDGSYSFTNLVGGKYSLTESHPAAMFDGIDVAGTAGGTMTNDKISDIQLDAAEQATANNFGERGLLPKFISKRLLLASTPAAAVSLRVINSRAAAIAGNQTLADQISNSSIPSVVAANPTTTANTQSAGEFIAEAPNNNNQSAGEYIDEALAQVTSQSVVPETPVVPVATPAAKVASTKTAATKAAAKTGSTSAVASKISSRSSAIQSLRSAASPSFSDTLELLALDQIAAREKKGS</sequence>
<dbReference type="InterPro" id="IPR038081">
    <property type="entry name" value="CalX-like_sf"/>
</dbReference>
<evidence type="ECO:0000256" key="1">
    <source>
        <dbReference type="ARBA" id="ARBA00004613"/>
    </source>
</evidence>
<gene>
    <name evidence="8" type="ORF">ETAA8_28080</name>
</gene>
<evidence type="ECO:0000256" key="6">
    <source>
        <dbReference type="ARBA" id="ARBA00023065"/>
    </source>
</evidence>
<keyword evidence="5" id="KW-0106">Calcium</keyword>
<dbReference type="GO" id="GO:0016020">
    <property type="term" value="C:membrane"/>
    <property type="evidence" value="ECO:0007669"/>
    <property type="project" value="InterPro"/>
</dbReference>
<feature type="domain" description="Calx-beta" evidence="7">
    <location>
        <begin position="678"/>
        <end position="780"/>
    </location>
</feature>
<proteinExistence type="predicted"/>
<keyword evidence="9" id="KW-1185">Reference proteome</keyword>
<keyword evidence="4" id="KW-0677">Repeat</keyword>
<dbReference type="GO" id="GO:0005576">
    <property type="term" value="C:extracellular region"/>
    <property type="evidence" value="ECO:0007669"/>
    <property type="project" value="UniProtKB-SubCell"/>
</dbReference>
<dbReference type="InterPro" id="IPR003644">
    <property type="entry name" value="Calx_beta"/>
</dbReference>
<evidence type="ECO:0000256" key="2">
    <source>
        <dbReference type="ARBA" id="ARBA00022525"/>
    </source>
</evidence>
<dbReference type="SUPFAM" id="SSF141072">
    <property type="entry name" value="CalX-like"/>
    <property type="match status" value="15"/>
</dbReference>
<dbReference type="InterPro" id="IPR013783">
    <property type="entry name" value="Ig-like_fold"/>
</dbReference>
<dbReference type="RefSeq" id="WP_145088817.1">
    <property type="nucleotide sequence ID" value="NZ_CP036274.1"/>
</dbReference>
<dbReference type="SUPFAM" id="SSF117074">
    <property type="entry name" value="Hypothetical protein PA1324"/>
    <property type="match status" value="1"/>
</dbReference>
<comment type="subcellular location">
    <subcellularLocation>
        <location evidence="1">Secreted</location>
    </subcellularLocation>
</comment>
<organism evidence="8 9">
    <name type="scientific">Anatilimnocola aggregata</name>
    <dbReference type="NCBI Taxonomy" id="2528021"/>
    <lineage>
        <taxon>Bacteria</taxon>
        <taxon>Pseudomonadati</taxon>
        <taxon>Planctomycetota</taxon>
        <taxon>Planctomycetia</taxon>
        <taxon>Pirellulales</taxon>
        <taxon>Pirellulaceae</taxon>
        <taxon>Anatilimnocola</taxon>
    </lineage>
</organism>
<accession>A0A517YBU3</accession>
<dbReference type="GO" id="GO:0007154">
    <property type="term" value="P:cell communication"/>
    <property type="evidence" value="ECO:0007669"/>
    <property type="project" value="InterPro"/>
</dbReference>
<evidence type="ECO:0000313" key="9">
    <source>
        <dbReference type="Proteomes" id="UP000315017"/>
    </source>
</evidence>
<name>A0A517YBU3_9BACT</name>
<evidence type="ECO:0000313" key="8">
    <source>
        <dbReference type="EMBL" id="QDU27718.1"/>
    </source>
</evidence>
<evidence type="ECO:0000259" key="7">
    <source>
        <dbReference type="SMART" id="SM00237"/>
    </source>
</evidence>
<dbReference type="Gene3D" id="2.60.40.2030">
    <property type="match status" value="15"/>
</dbReference>
<dbReference type="PANTHER" id="PTHR11878">
    <property type="entry name" value="SODIUM/CALCIUM EXCHANGER"/>
    <property type="match status" value="1"/>
</dbReference>
<dbReference type="Pfam" id="PF03160">
    <property type="entry name" value="Calx-beta"/>
    <property type="match status" value="10"/>
</dbReference>
<dbReference type="GO" id="GO:0030001">
    <property type="term" value="P:metal ion transport"/>
    <property type="evidence" value="ECO:0007669"/>
    <property type="project" value="TreeGrafter"/>
</dbReference>
<dbReference type="Proteomes" id="UP000315017">
    <property type="component" value="Chromosome"/>
</dbReference>
<dbReference type="Gene3D" id="2.60.40.10">
    <property type="entry name" value="Immunoglobulins"/>
    <property type="match status" value="1"/>
</dbReference>
<keyword evidence="6" id="KW-0813">Transport</keyword>
<dbReference type="SMART" id="SM00237">
    <property type="entry name" value="Calx_beta"/>
    <property type="match status" value="5"/>
</dbReference>
<evidence type="ECO:0000256" key="3">
    <source>
        <dbReference type="ARBA" id="ARBA00022729"/>
    </source>
</evidence>
<dbReference type="InterPro" id="IPR051171">
    <property type="entry name" value="CaCA"/>
</dbReference>
<dbReference type="OrthoDB" id="9757947at2"/>
<feature type="domain" description="Calx-beta" evidence="7">
    <location>
        <begin position="564"/>
        <end position="663"/>
    </location>
</feature>
<dbReference type="Pfam" id="PF17210">
    <property type="entry name" value="SdrD_B"/>
    <property type="match status" value="1"/>
</dbReference>
<reference evidence="8 9" key="1">
    <citation type="submission" date="2019-02" db="EMBL/GenBank/DDBJ databases">
        <title>Deep-cultivation of Planctomycetes and their phenomic and genomic characterization uncovers novel biology.</title>
        <authorList>
            <person name="Wiegand S."/>
            <person name="Jogler M."/>
            <person name="Boedeker C."/>
            <person name="Pinto D."/>
            <person name="Vollmers J."/>
            <person name="Rivas-Marin E."/>
            <person name="Kohn T."/>
            <person name="Peeters S.H."/>
            <person name="Heuer A."/>
            <person name="Rast P."/>
            <person name="Oberbeckmann S."/>
            <person name="Bunk B."/>
            <person name="Jeske O."/>
            <person name="Meyerdierks A."/>
            <person name="Storesund J.E."/>
            <person name="Kallscheuer N."/>
            <person name="Luecker S."/>
            <person name="Lage O.M."/>
            <person name="Pohl T."/>
            <person name="Merkel B.J."/>
            <person name="Hornburger P."/>
            <person name="Mueller R.-W."/>
            <person name="Bruemmer F."/>
            <person name="Labrenz M."/>
            <person name="Spormann A.M."/>
            <person name="Op den Camp H."/>
            <person name="Overmann J."/>
            <person name="Amann R."/>
            <person name="Jetten M.S.M."/>
            <person name="Mascher T."/>
            <person name="Medema M.H."/>
            <person name="Devos D.P."/>
            <person name="Kaster A.-K."/>
            <person name="Ovreas L."/>
            <person name="Rohde M."/>
            <person name="Galperin M.Y."/>
            <person name="Jogler C."/>
        </authorList>
    </citation>
    <scope>NUCLEOTIDE SEQUENCE [LARGE SCALE GENOMIC DNA]</scope>
    <source>
        <strain evidence="8 9">ETA_A8</strain>
    </source>
</reference>
<feature type="domain" description="Calx-beta" evidence="7">
    <location>
        <begin position="444"/>
        <end position="546"/>
    </location>
</feature>
<dbReference type="EMBL" id="CP036274">
    <property type="protein sequence ID" value="QDU27718.1"/>
    <property type="molecule type" value="Genomic_DNA"/>
</dbReference>
<keyword evidence="3" id="KW-0732">Signal</keyword>
<keyword evidence="2" id="KW-0964">Secreted</keyword>
<dbReference type="PANTHER" id="PTHR11878:SF65">
    <property type="entry name" value="NA_CA-EXCHANGE PROTEIN, ISOFORM G"/>
    <property type="match status" value="1"/>
</dbReference>
<protein>
    <submittedName>
        <fullName evidence="8">Calx-beta domain protein</fullName>
    </submittedName>
</protein>
<evidence type="ECO:0000256" key="5">
    <source>
        <dbReference type="ARBA" id="ARBA00022837"/>
    </source>
</evidence>
<dbReference type="InterPro" id="IPR033764">
    <property type="entry name" value="Sdr_B"/>
</dbReference>